<dbReference type="PANTHER" id="PTHR43133">
    <property type="entry name" value="RNA POLYMERASE ECF-TYPE SIGMA FACTO"/>
    <property type="match status" value="1"/>
</dbReference>
<dbReference type="SUPFAM" id="SSF88659">
    <property type="entry name" value="Sigma3 and sigma4 domains of RNA polymerase sigma factors"/>
    <property type="match status" value="1"/>
</dbReference>
<dbReference type="InterPro" id="IPR036388">
    <property type="entry name" value="WH-like_DNA-bd_sf"/>
</dbReference>
<evidence type="ECO:0000259" key="5">
    <source>
        <dbReference type="Pfam" id="PF04542"/>
    </source>
</evidence>
<dbReference type="GO" id="GO:0003677">
    <property type="term" value="F:DNA binding"/>
    <property type="evidence" value="ECO:0007669"/>
    <property type="project" value="InterPro"/>
</dbReference>
<evidence type="ECO:0000313" key="8">
    <source>
        <dbReference type="Proteomes" id="UP000177506"/>
    </source>
</evidence>
<accession>A0A1G1TJI4</accession>
<dbReference type="InterPro" id="IPR014284">
    <property type="entry name" value="RNA_pol_sigma-70_dom"/>
</dbReference>
<dbReference type="InterPro" id="IPR013324">
    <property type="entry name" value="RNA_pol_sigma_r3/r4-like"/>
</dbReference>
<dbReference type="InterPro" id="IPR007627">
    <property type="entry name" value="RNA_pol_sigma70_r2"/>
</dbReference>
<dbReference type="PANTHER" id="PTHR43133:SF51">
    <property type="entry name" value="RNA POLYMERASE SIGMA FACTOR"/>
    <property type="match status" value="1"/>
</dbReference>
<comment type="caution">
    <text evidence="7">The sequence shown here is derived from an EMBL/GenBank/DDBJ whole genome shotgun (WGS) entry which is preliminary data.</text>
</comment>
<dbReference type="SUPFAM" id="SSF88946">
    <property type="entry name" value="Sigma2 domain of RNA polymerase sigma factors"/>
    <property type="match status" value="1"/>
</dbReference>
<sequence length="204" mass="22680">MSHLPAPDVTDQQLVAQVLGGNTAAFAQLVRRTEGLVTQLVFKLVRHPADRPDLAQEVYLKVFKNLAGFKFQAKLSTWVGQIAYNTCLHYLEKKQLVLLDPAEPAPDDPAPAGRRAPPQLVAGPAYDPEAALFDQDLAGILGAAIEQLPPLYRTLVALYHQQELSYEEIGQITSLPDGTVKNYLFRARKLLKQRLLATYHRDDL</sequence>
<keyword evidence="3" id="KW-0731">Sigma factor</keyword>
<evidence type="ECO:0000256" key="4">
    <source>
        <dbReference type="ARBA" id="ARBA00023163"/>
    </source>
</evidence>
<evidence type="ECO:0000256" key="1">
    <source>
        <dbReference type="ARBA" id="ARBA00010641"/>
    </source>
</evidence>
<keyword evidence="4" id="KW-0804">Transcription</keyword>
<dbReference type="Gene3D" id="1.10.1740.10">
    <property type="match status" value="1"/>
</dbReference>
<dbReference type="GO" id="GO:0006352">
    <property type="term" value="P:DNA-templated transcription initiation"/>
    <property type="evidence" value="ECO:0007669"/>
    <property type="project" value="InterPro"/>
</dbReference>
<dbReference type="RefSeq" id="WP_070742351.1">
    <property type="nucleotide sequence ID" value="NZ_MDZA01000094.1"/>
</dbReference>
<dbReference type="CDD" id="cd06171">
    <property type="entry name" value="Sigma70_r4"/>
    <property type="match status" value="1"/>
</dbReference>
<dbReference type="AlphaFoldDB" id="A0A1G1TJI4"/>
<dbReference type="GO" id="GO:0016987">
    <property type="term" value="F:sigma factor activity"/>
    <property type="evidence" value="ECO:0007669"/>
    <property type="project" value="UniProtKB-KW"/>
</dbReference>
<keyword evidence="8" id="KW-1185">Reference proteome</keyword>
<gene>
    <name evidence="7" type="ORF">BEN49_21315</name>
</gene>
<comment type="similarity">
    <text evidence="1">Belongs to the sigma-70 factor family. ECF subfamily.</text>
</comment>
<feature type="domain" description="RNA polymerase sigma factor 70 region 4 type 2" evidence="6">
    <location>
        <begin position="140"/>
        <end position="191"/>
    </location>
</feature>
<dbReference type="EMBL" id="MDZA01000094">
    <property type="protein sequence ID" value="OGX91029.1"/>
    <property type="molecule type" value="Genomic_DNA"/>
</dbReference>
<dbReference type="InterPro" id="IPR013249">
    <property type="entry name" value="RNA_pol_sigma70_r4_t2"/>
</dbReference>
<organism evidence="7 8">
    <name type="scientific">Hymenobacter coccineus</name>
    <dbReference type="NCBI Taxonomy" id="1908235"/>
    <lineage>
        <taxon>Bacteria</taxon>
        <taxon>Pseudomonadati</taxon>
        <taxon>Bacteroidota</taxon>
        <taxon>Cytophagia</taxon>
        <taxon>Cytophagales</taxon>
        <taxon>Hymenobacteraceae</taxon>
        <taxon>Hymenobacter</taxon>
    </lineage>
</organism>
<dbReference type="Pfam" id="PF08281">
    <property type="entry name" value="Sigma70_r4_2"/>
    <property type="match status" value="1"/>
</dbReference>
<evidence type="ECO:0000256" key="3">
    <source>
        <dbReference type="ARBA" id="ARBA00023082"/>
    </source>
</evidence>
<dbReference type="InterPro" id="IPR039425">
    <property type="entry name" value="RNA_pol_sigma-70-like"/>
</dbReference>
<reference evidence="7 8" key="1">
    <citation type="submission" date="2016-08" db="EMBL/GenBank/DDBJ databases">
        <title>Hymenobacter coccineus sp. nov., Hymenobacter lapidarius sp. nov. and Hymenobacter glacialis sp. nov., isolated from Antarctic soil.</title>
        <authorList>
            <person name="Sedlacek I."/>
            <person name="Kralova S."/>
            <person name="Kyrova K."/>
            <person name="Maslanova I."/>
            <person name="Stankova E."/>
            <person name="Vrbovska V."/>
            <person name="Nemec M."/>
            <person name="Bartak M."/>
            <person name="Svec P."/>
            <person name="Busse H.-J."/>
            <person name="Pantucek R."/>
        </authorList>
    </citation>
    <scope>NUCLEOTIDE SEQUENCE [LARGE SCALE GENOMIC DNA]</scope>
    <source>
        <strain evidence="7 8">CCM 8649</strain>
    </source>
</reference>
<dbReference type="Gene3D" id="1.10.10.10">
    <property type="entry name" value="Winged helix-like DNA-binding domain superfamily/Winged helix DNA-binding domain"/>
    <property type="match status" value="1"/>
</dbReference>
<dbReference type="Proteomes" id="UP000177506">
    <property type="component" value="Unassembled WGS sequence"/>
</dbReference>
<dbReference type="InterPro" id="IPR013325">
    <property type="entry name" value="RNA_pol_sigma_r2"/>
</dbReference>
<feature type="domain" description="RNA polymerase sigma-70 region 2" evidence="5">
    <location>
        <begin position="29"/>
        <end position="95"/>
    </location>
</feature>
<dbReference type="Pfam" id="PF04542">
    <property type="entry name" value="Sigma70_r2"/>
    <property type="match status" value="1"/>
</dbReference>
<proteinExistence type="inferred from homology"/>
<dbReference type="NCBIfam" id="TIGR02937">
    <property type="entry name" value="sigma70-ECF"/>
    <property type="match status" value="1"/>
</dbReference>
<evidence type="ECO:0000256" key="2">
    <source>
        <dbReference type="ARBA" id="ARBA00023015"/>
    </source>
</evidence>
<keyword evidence="2" id="KW-0805">Transcription regulation</keyword>
<evidence type="ECO:0000313" key="7">
    <source>
        <dbReference type="EMBL" id="OGX91029.1"/>
    </source>
</evidence>
<protein>
    <submittedName>
        <fullName evidence="7">RNA polymerase subunit sigma-24</fullName>
    </submittedName>
</protein>
<evidence type="ECO:0000259" key="6">
    <source>
        <dbReference type="Pfam" id="PF08281"/>
    </source>
</evidence>
<dbReference type="OrthoDB" id="9785675at2"/>
<name>A0A1G1TJI4_9BACT</name>